<dbReference type="RefSeq" id="WP_199383978.1">
    <property type="nucleotide sequence ID" value="NZ_JAEMHM010000007.1"/>
</dbReference>
<evidence type="ECO:0008006" key="3">
    <source>
        <dbReference type="Google" id="ProtNLM"/>
    </source>
</evidence>
<comment type="caution">
    <text evidence="1">The sequence shown here is derived from an EMBL/GenBank/DDBJ whole genome shotgun (WGS) entry which is preliminary data.</text>
</comment>
<protein>
    <recommendedName>
        <fullName evidence="3">Methyl-accepting chemotaxis protein</fullName>
    </recommendedName>
</protein>
<evidence type="ECO:0000313" key="2">
    <source>
        <dbReference type="Proteomes" id="UP000636888"/>
    </source>
</evidence>
<gene>
    <name evidence="1" type="ORF">JFN93_10265</name>
</gene>
<dbReference type="Proteomes" id="UP000636888">
    <property type="component" value="Unassembled WGS sequence"/>
</dbReference>
<sequence>MAVEEQTATIGEINNSHQITSVATMTSVTSHEEAEAVNQLARLAVGLKAVVERFRLQ</sequence>
<reference evidence="1" key="1">
    <citation type="submission" date="2020-12" db="EMBL/GenBank/DDBJ databases">
        <title>Geomonas sp. Red875, isolated from river sediment.</title>
        <authorList>
            <person name="Xu Z."/>
            <person name="Zhang Z."/>
            <person name="Masuda Y."/>
            <person name="Itoh H."/>
            <person name="Senoo K."/>
        </authorList>
    </citation>
    <scope>NUCLEOTIDE SEQUENCE</scope>
    <source>
        <strain evidence="1">Red875</strain>
    </source>
</reference>
<proteinExistence type="predicted"/>
<keyword evidence="2" id="KW-1185">Reference proteome</keyword>
<evidence type="ECO:0000313" key="1">
    <source>
        <dbReference type="EMBL" id="MBJ6725092.1"/>
    </source>
</evidence>
<accession>A0A8J7LYM2</accession>
<organism evidence="1 2">
    <name type="scientific">Geomesophilobacter sediminis</name>
    <dbReference type="NCBI Taxonomy" id="2798584"/>
    <lineage>
        <taxon>Bacteria</taxon>
        <taxon>Pseudomonadati</taxon>
        <taxon>Thermodesulfobacteriota</taxon>
        <taxon>Desulfuromonadia</taxon>
        <taxon>Geobacterales</taxon>
        <taxon>Geobacteraceae</taxon>
        <taxon>Geomesophilobacter</taxon>
    </lineage>
</organism>
<name>A0A8J7LYM2_9BACT</name>
<dbReference type="EMBL" id="JAEMHM010000007">
    <property type="protein sequence ID" value="MBJ6725092.1"/>
    <property type="molecule type" value="Genomic_DNA"/>
</dbReference>
<dbReference type="AlphaFoldDB" id="A0A8J7LYM2"/>